<protein>
    <submittedName>
        <fullName evidence="3">Glycosyltransferase</fullName>
        <ecNumber evidence="3">2.4.-.-</ecNumber>
    </submittedName>
</protein>
<dbReference type="GO" id="GO:0016757">
    <property type="term" value="F:glycosyltransferase activity"/>
    <property type="evidence" value="ECO:0007669"/>
    <property type="project" value="UniProtKB-KW"/>
</dbReference>
<feature type="domain" description="Glycosyl transferase family 1" evidence="2">
    <location>
        <begin position="211"/>
        <end position="358"/>
    </location>
</feature>
<organism evidence="3 4">
    <name type="scientific">Tepidibacter hydrothermalis</name>
    <dbReference type="NCBI Taxonomy" id="3036126"/>
    <lineage>
        <taxon>Bacteria</taxon>
        <taxon>Bacillati</taxon>
        <taxon>Bacillota</taxon>
        <taxon>Clostridia</taxon>
        <taxon>Peptostreptococcales</taxon>
        <taxon>Peptostreptococcaceae</taxon>
        <taxon>Tepidibacter</taxon>
    </lineage>
</organism>
<keyword evidence="4" id="KW-1185">Reference proteome</keyword>
<gene>
    <name evidence="3" type="ORF">P4S50_04830</name>
</gene>
<evidence type="ECO:0000256" key="1">
    <source>
        <dbReference type="SAM" id="Coils"/>
    </source>
</evidence>
<reference evidence="3 4" key="1">
    <citation type="submission" date="2023-03" db="EMBL/GenBank/DDBJ databases">
        <title>Complete genome sequence of Tepidibacter sp. SWIR-1, isolated from a deep-sea hydrothermal vent.</title>
        <authorList>
            <person name="Li X."/>
        </authorList>
    </citation>
    <scope>NUCLEOTIDE SEQUENCE [LARGE SCALE GENOMIC DNA]</scope>
    <source>
        <strain evidence="3 4">SWIR-1</strain>
    </source>
</reference>
<dbReference type="EMBL" id="CP120733">
    <property type="protein sequence ID" value="WFD11405.1"/>
    <property type="molecule type" value="Genomic_DNA"/>
</dbReference>
<dbReference type="Gene3D" id="3.40.50.2000">
    <property type="entry name" value="Glycogen Phosphorylase B"/>
    <property type="match status" value="2"/>
</dbReference>
<dbReference type="SUPFAM" id="SSF53756">
    <property type="entry name" value="UDP-Glycosyltransferase/glycogen phosphorylase"/>
    <property type="match status" value="1"/>
</dbReference>
<dbReference type="InterPro" id="IPR001296">
    <property type="entry name" value="Glyco_trans_1"/>
</dbReference>
<keyword evidence="1" id="KW-0175">Coiled coil</keyword>
<feature type="coiled-coil region" evidence="1">
    <location>
        <begin position="195"/>
        <end position="222"/>
    </location>
</feature>
<dbReference type="Proteomes" id="UP001222800">
    <property type="component" value="Chromosome"/>
</dbReference>
<evidence type="ECO:0000313" key="3">
    <source>
        <dbReference type="EMBL" id="WFD11405.1"/>
    </source>
</evidence>
<evidence type="ECO:0000259" key="2">
    <source>
        <dbReference type="Pfam" id="PF00534"/>
    </source>
</evidence>
<dbReference type="EC" id="2.4.-.-" evidence="3"/>
<keyword evidence="3" id="KW-0808">Transferase</keyword>
<proteinExistence type="predicted"/>
<name>A0ABY8EEN0_9FIRM</name>
<accession>A0ABY8EEN0</accession>
<sequence length="426" mass="48685">MKVAIFTMFNGLDRTYSLVNVVGEHLQMLLDANIKTKLLVSECCPDSDRTGIYLDKRIEWAKVINTVGGEVITWYDYSQPKGEVHETFYKEVDLIAKDLVNKLSDIDVCIMHDIHFLGWHLVHNLAVRKAQQKLQNVKFIAFTHSVPFNPEPNSKWPFSARYTPMPKTIYVYPSQCGISALAKQYNVREDNCSVINNTLNLLEDMSDEVKDISKKVDLLSSDILIIYPARLTPGKRQEKLAALAGSIKKSSKKSVKVIFCDFPSMDIKSESYKNIIRELGYSFGLNSEDIVFTTDLGYPNGFPRKGVLELFTLSNLFICPSYSESFGLMVLEAASRGNLLVLNQSVPALEELGKNLNAYFMKWGARNFGFNTRETYYPSEQAYYEKHSQKIVNLINNNSIMNSKTIIRQRYNPKWVFENQLKPLLK</sequence>
<evidence type="ECO:0000313" key="4">
    <source>
        <dbReference type="Proteomes" id="UP001222800"/>
    </source>
</evidence>
<dbReference type="Pfam" id="PF00534">
    <property type="entry name" value="Glycos_transf_1"/>
    <property type="match status" value="1"/>
</dbReference>
<dbReference type="RefSeq" id="WP_277733446.1">
    <property type="nucleotide sequence ID" value="NZ_CP120733.1"/>
</dbReference>
<keyword evidence="3" id="KW-0328">Glycosyltransferase</keyword>